<dbReference type="Proteomes" id="UP000002499">
    <property type="component" value="Unassembled WGS sequence"/>
</dbReference>
<dbReference type="InParanoid" id="E9E676"/>
<dbReference type="Pfam" id="PF04142">
    <property type="entry name" value="Nuc_sug_transp"/>
    <property type="match status" value="1"/>
</dbReference>
<keyword evidence="2 5" id="KW-0812">Transmembrane</keyword>
<protein>
    <recommendedName>
        <fullName evidence="8">UDP-galactose transporter</fullName>
    </recommendedName>
</protein>
<evidence type="ECO:0000313" key="7">
    <source>
        <dbReference type="Proteomes" id="UP000002499"/>
    </source>
</evidence>
<dbReference type="AlphaFoldDB" id="E9E676"/>
<organism evidence="7">
    <name type="scientific">Metarhizium acridum (strain CQMa 102)</name>
    <dbReference type="NCBI Taxonomy" id="655827"/>
    <lineage>
        <taxon>Eukaryota</taxon>
        <taxon>Fungi</taxon>
        <taxon>Dikarya</taxon>
        <taxon>Ascomycota</taxon>
        <taxon>Pezizomycotina</taxon>
        <taxon>Sordariomycetes</taxon>
        <taxon>Hypocreomycetidae</taxon>
        <taxon>Hypocreales</taxon>
        <taxon>Clavicipitaceae</taxon>
        <taxon>Metarhizium</taxon>
    </lineage>
</organism>
<feature type="transmembrane region" description="Helical" evidence="5">
    <location>
        <begin position="195"/>
        <end position="217"/>
    </location>
</feature>
<evidence type="ECO:0000256" key="2">
    <source>
        <dbReference type="ARBA" id="ARBA00022692"/>
    </source>
</evidence>
<dbReference type="EMBL" id="GL698509">
    <property type="protein sequence ID" value="EFY88609.1"/>
    <property type="molecule type" value="Genomic_DNA"/>
</dbReference>
<dbReference type="GeneID" id="19249685"/>
<evidence type="ECO:0000256" key="4">
    <source>
        <dbReference type="ARBA" id="ARBA00023136"/>
    </source>
</evidence>
<dbReference type="OMA" id="DAWIDPL"/>
<dbReference type="GO" id="GO:0000139">
    <property type="term" value="C:Golgi membrane"/>
    <property type="evidence" value="ECO:0007669"/>
    <property type="project" value="InterPro"/>
</dbReference>
<reference evidence="6 7" key="1">
    <citation type="journal article" date="2011" name="PLoS Genet.">
        <title>Genome sequencing and comparative transcriptomics of the model entomopathogenic fungi Metarhizium anisopliae and M. acridum.</title>
        <authorList>
            <person name="Gao Q."/>
            <person name="Jin K."/>
            <person name="Ying S.H."/>
            <person name="Zhang Y."/>
            <person name="Xiao G."/>
            <person name="Shang Y."/>
            <person name="Duan Z."/>
            <person name="Hu X."/>
            <person name="Xie X.Q."/>
            <person name="Zhou G."/>
            <person name="Peng G."/>
            <person name="Luo Z."/>
            <person name="Huang W."/>
            <person name="Wang B."/>
            <person name="Fang W."/>
            <person name="Wang S."/>
            <person name="Zhong Y."/>
            <person name="Ma L.J."/>
            <person name="St Leger R.J."/>
            <person name="Zhao G.P."/>
            <person name="Pei Y."/>
            <person name="Feng M.G."/>
            <person name="Xia Y."/>
            <person name="Wang C."/>
        </authorList>
    </citation>
    <scope>NUCLEOTIDE SEQUENCE [LARGE SCALE GENOMIC DNA]</scope>
    <source>
        <strain evidence="6 7">CQMa 102</strain>
    </source>
</reference>
<dbReference type="GO" id="GO:0015165">
    <property type="term" value="F:pyrimidine nucleotide-sugar transmembrane transporter activity"/>
    <property type="evidence" value="ECO:0007669"/>
    <property type="project" value="InterPro"/>
</dbReference>
<dbReference type="OrthoDB" id="408493at2759"/>
<evidence type="ECO:0008006" key="8">
    <source>
        <dbReference type="Google" id="ProtNLM"/>
    </source>
</evidence>
<gene>
    <name evidence="6" type="ORF">MAC_05374</name>
</gene>
<accession>E9E676</accession>
<dbReference type="eggNOG" id="KOG2234">
    <property type="taxonomic scope" value="Eukaryota"/>
</dbReference>
<proteinExistence type="predicted"/>
<feature type="transmembrane region" description="Helical" evidence="5">
    <location>
        <begin position="280"/>
        <end position="302"/>
    </location>
</feature>
<name>E9E676_METAQ</name>
<feature type="transmembrane region" description="Helical" evidence="5">
    <location>
        <begin position="351"/>
        <end position="379"/>
    </location>
</feature>
<dbReference type="InterPro" id="IPR007271">
    <property type="entry name" value="Nuc_sug_transpt"/>
</dbReference>
<evidence type="ECO:0000313" key="6">
    <source>
        <dbReference type="EMBL" id="EFY88609.1"/>
    </source>
</evidence>
<dbReference type="InterPro" id="IPR037185">
    <property type="entry name" value="EmrE-like"/>
</dbReference>
<feature type="transmembrane region" description="Helical" evidence="5">
    <location>
        <begin position="410"/>
        <end position="434"/>
    </location>
</feature>
<keyword evidence="4 5" id="KW-0472">Membrane</keyword>
<evidence type="ECO:0000256" key="5">
    <source>
        <dbReference type="SAM" id="Phobius"/>
    </source>
</evidence>
<dbReference type="STRING" id="655827.E9E676"/>
<keyword evidence="3 5" id="KW-1133">Transmembrane helix</keyword>
<dbReference type="SUPFAM" id="SSF103481">
    <property type="entry name" value="Multidrug resistance efflux transporter EmrE"/>
    <property type="match status" value="1"/>
</dbReference>
<dbReference type="KEGG" id="maw:19249685"/>
<dbReference type="HOGENOM" id="CLU_021753_0_0_1"/>
<comment type="subcellular location">
    <subcellularLocation>
        <location evidence="1">Membrane</location>
        <topology evidence="1">Multi-pass membrane protein</topology>
    </subcellularLocation>
</comment>
<evidence type="ECO:0000256" key="1">
    <source>
        <dbReference type="ARBA" id="ARBA00004141"/>
    </source>
</evidence>
<evidence type="ECO:0000256" key="3">
    <source>
        <dbReference type="ARBA" id="ARBA00022989"/>
    </source>
</evidence>
<keyword evidence="7" id="KW-1185">Reference proteome</keyword>
<dbReference type="PANTHER" id="PTHR10231">
    <property type="entry name" value="NUCLEOTIDE-SUGAR TRANSMEMBRANE TRANSPORTER"/>
    <property type="match status" value="1"/>
</dbReference>
<feature type="transmembrane region" description="Helical" evidence="5">
    <location>
        <begin position="314"/>
        <end position="331"/>
    </location>
</feature>
<feature type="transmembrane region" description="Helical" evidence="5">
    <location>
        <begin position="71"/>
        <end position="93"/>
    </location>
</feature>
<sequence length="728" mass="80730">MIHNAILQTFPCGATRHIIGKSAPVSLSALPSLGRIIASSLRQQAHAMAISKDATGLAQGLTSVLSHRRWYAAYSAAALVLIQVGIGIVLKAAQTDNHYAFSPSSSVTISEFLKMLLAIGFFYREWAARVAENAGRAYLPVSASDDSVPLTYEMERPLEESDKQREMGDEALQKTGLWVERSFFTAMRKEVSTDIAFGLGLLSLFYVLINNLVFVSYQVADPATISLTKSGVTCVTALVLMFTLNTKITGIQWLAIVLQVCGLLVTQYDPKAGGVYSVGVYLLLVFQVFLSAVSGVFNQGLLQASSASLHASNIILYGSGAWSNLLCHVLMRTTKSNEPGFFEGYGSLHAILIIINNVLIGLAINAVYKFVFGASWLYAMNPTPKPNKSGSHASNSQHRPWTSLPNLRKFYLVLYGIAQLITLALIAAMSISGFSASNIVSQKNGTSSVTSPFEKALGFVRWNGEHPERIPHVMKYRPFFHTMHISMPDETAPGQGLNQTSLTEDAAKITFTIYRQVALTMQVILDTRPDITGLFYFHFDSWIDPLAWSDINLENFYFPFLTDKTKGPFTICMNDTAKQDWWGWEKDVHKKAMEAASAAKSSAVTQNYTINDHEWCLGWSDIYYIPRRFFGDFIRLSEVFANPQFDVFHEVAIPTIVHIIDNSRRESPHIPVVNHISDCWGDCCSSNPSVDDVLRYPCGHRLDYLNKPVTEAFFAKLASEASLLKKHE</sequence>